<accession>A0AAE1G5L2</accession>
<organism evidence="5 6">
    <name type="scientific">Petrolisthes cinctipes</name>
    <name type="common">Flat porcelain crab</name>
    <dbReference type="NCBI Taxonomy" id="88211"/>
    <lineage>
        <taxon>Eukaryota</taxon>
        <taxon>Metazoa</taxon>
        <taxon>Ecdysozoa</taxon>
        <taxon>Arthropoda</taxon>
        <taxon>Crustacea</taxon>
        <taxon>Multicrustacea</taxon>
        <taxon>Malacostraca</taxon>
        <taxon>Eumalacostraca</taxon>
        <taxon>Eucarida</taxon>
        <taxon>Decapoda</taxon>
        <taxon>Pleocyemata</taxon>
        <taxon>Anomura</taxon>
        <taxon>Galatheoidea</taxon>
        <taxon>Porcellanidae</taxon>
        <taxon>Petrolisthes</taxon>
    </lineage>
</organism>
<feature type="region of interest" description="Disordered" evidence="4">
    <location>
        <begin position="242"/>
        <end position="269"/>
    </location>
</feature>
<dbReference type="GO" id="GO:0005509">
    <property type="term" value="F:calcium ion binding"/>
    <property type="evidence" value="ECO:0007669"/>
    <property type="project" value="InterPro"/>
</dbReference>
<evidence type="ECO:0000313" key="5">
    <source>
        <dbReference type="EMBL" id="KAK3885452.1"/>
    </source>
</evidence>
<evidence type="ECO:0000256" key="3">
    <source>
        <dbReference type="ARBA" id="ARBA00022837"/>
    </source>
</evidence>
<evidence type="ECO:0000256" key="1">
    <source>
        <dbReference type="ARBA" id="ARBA00022723"/>
    </source>
</evidence>
<keyword evidence="1" id="KW-0479">Metal-binding</keyword>
<dbReference type="EMBL" id="JAWQEG010000798">
    <property type="protein sequence ID" value="KAK3885452.1"/>
    <property type="molecule type" value="Genomic_DNA"/>
</dbReference>
<dbReference type="Gene3D" id="1.10.238.10">
    <property type="entry name" value="EF-hand"/>
    <property type="match status" value="1"/>
</dbReference>
<keyword evidence="3" id="KW-0106">Calcium</keyword>
<keyword evidence="6" id="KW-1185">Reference proteome</keyword>
<dbReference type="Proteomes" id="UP001286313">
    <property type="component" value="Unassembled WGS sequence"/>
</dbReference>
<proteinExistence type="predicted"/>
<dbReference type="InterPro" id="IPR011992">
    <property type="entry name" value="EF-hand-dom_pair"/>
</dbReference>
<reference evidence="5" key="1">
    <citation type="submission" date="2023-10" db="EMBL/GenBank/DDBJ databases">
        <title>Genome assemblies of two species of porcelain crab, Petrolisthes cinctipes and Petrolisthes manimaculis (Anomura: Porcellanidae).</title>
        <authorList>
            <person name="Angst P."/>
        </authorList>
    </citation>
    <scope>NUCLEOTIDE SEQUENCE</scope>
    <source>
        <strain evidence="5">PB745_01</strain>
        <tissue evidence="5">Gill</tissue>
    </source>
</reference>
<evidence type="ECO:0008006" key="7">
    <source>
        <dbReference type="Google" id="ProtNLM"/>
    </source>
</evidence>
<dbReference type="AlphaFoldDB" id="A0AAE1G5L2"/>
<keyword evidence="2" id="KW-0677">Repeat</keyword>
<dbReference type="InterPro" id="IPR040365">
    <property type="entry name" value="EFHD1/2"/>
</dbReference>
<dbReference type="PANTHER" id="PTHR13025:SF6">
    <property type="entry name" value="EF-HAND DOMAIN-CONTAINING PROTEIN-RELATED"/>
    <property type="match status" value="1"/>
</dbReference>
<comment type="caution">
    <text evidence="5">The sequence shown here is derived from an EMBL/GenBank/DDBJ whole genome shotgun (WGS) entry which is preliminary data.</text>
</comment>
<dbReference type="PANTHER" id="PTHR13025">
    <property type="entry name" value="EF-HAND DOMAIN-CONTAINING PROTEIN D"/>
    <property type="match status" value="1"/>
</dbReference>
<evidence type="ECO:0000256" key="2">
    <source>
        <dbReference type="ARBA" id="ARBA00022737"/>
    </source>
</evidence>
<evidence type="ECO:0000256" key="4">
    <source>
        <dbReference type="SAM" id="MobiDB-lite"/>
    </source>
</evidence>
<gene>
    <name evidence="5" type="ORF">Pcinc_010336</name>
</gene>
<sequence length="269" mass="30456">MALLEGRKEEGSTKLFVPSPVAEYEAVNTPRLIRLYRQESSGGTVGIGNSAVEDSRDRVKSSQWRENSSIFLSEPETSDTSGRQLRHSPYHTHTNNNIVIMGEPKLVTIFDISEHPEYSEDELSKLFKLFCKYAEPNTKKGTISLDNFKKLLESLGLAQTHLEAKETYDKVVKDGKVTLKEFMKLVTDLESKTGKINLDLVVKLAAQEEVDVDNIGVGGAKRFFEAKARVLEVGDAAYRAVENKKKEEEDRKKRQEDFRKKREQFQPAA</sequence>
<evidence type="ECO:0000313" key="6">
    <source>
        <dbReference type="Proteomes" id="UP001286313"/>
    </source>
</evidence>
<name>A0AAE1G5L2_PETCI</name>
<dbReference type="SUPFAM" id="SSF47473">
    <property type="entry name" value="EF-hand"/>
    <property type="match status" value="1"/>
</dbReference>
<protein>
    <recommendedName>
        <fullName evidence="7">EF-hand domain-containing protein D2</fullName>
    </recommendedName>
</protein>
<feature type="region of interest" description="Disordered" evidence="4">
    <location>
        <begin position="70"/>
        <end position="90"/>
    </location>
</feature>